<dbReference type="InterPro" id="IPR006162">
    <property type="entry name" value="Ppantetheine_attach_site"/>
</dbReference>
<dbReference type="SUPFAM" id="SSF53474">
    <property type="entry name" value="alpha/beta-Hydrolases"/>
    <property type="match status" value="1"/>
</dbReference>
<keyword evidence="3" id="KW-0597">Phosphoprotein</keyword>
<dbReference type="GO" id="GO:0003824">
    <property type="term" value="F:catalytic activity"/>
    <property type="evidence" value="ECO:0007669"/>
    <property type="project" value="InterPro"/>
</dbReference>
<dbReference type="GO" id="GO:0043041">
    <property type="term" value="P:amino acid activation for nonribosomal peptide biosynthetic process"/>
    <property type="evidence" value="ECO:0007669"/>
    <property type="project" value="TreeGrafter"/>
</dbReference>
<dbReference type="InterPro" id="IPR029058">
    <property type="entry name" value="AB_hydrolase_fold"/>
</dbReference>
<dbReference type="FunFam" id="3.40.50.980:FF:000001">
    <property type="entry name" value="Non-ribosomal peptide synthetase"/>
    <property type="match status" value="2"/>
</dbReference>
<gene>
    <name evidence="5" type="ORF">Xbed_01550</name>
</gene>
<dbReference type="CDD" id="cd05930">
    <property type="entry name" value="A_NRPS"/>
    <property type="match status" value="2"/>
</dbReference>
<feature type="domain" description="Carrier" evidence="4">
    <location>
        <begin position="966"/>
        <end position="1040"/>
    </location>
</feature>
<dbReference type="PROSITE" id="PS00455">
    <property type="entry name" value="AMP_BINDING"/>
    <property type="match status" value="2"/>
</dbReference>
<feature type="domain" description="Carrier" evidence="4">
    <location>
        <begin position="2478"/>
        <end position="2553"/>
    </location>
</feature>
<dbReference type="InterPro" id="IPR009081">
    <property type="entry name" value="PP-bd_ACP"/>
</dbReference>
<dbReference type="Proteomes" id="UP000194204">
    <property type="component" value="Unassembled WGS sequence"/>
</dbReference>
<dbReference type="InterPro" id="IPR045851">
    <property type="entry name" value="AMP-bd_C_sf"/>
</dbReference>
<dbReference type="Gene3D" id="3.40.50.1820">
    <property type="entry name" value="alpha/beta hydrolase"/>
    <property type="match status" value="1"/>
</dbReference>
<dbReference type="CDD" id="cd19531">
    <property type="entry name" value="LCL_NRPS-like"/>
    <property type="match status" value="1"/>
</dbReference>
<dbReference type="InterPro" id="IPR010071">
    <property type="entry name" value="AA_adenyl_dom"/>
</dbReference>
<reference evidence="5 6" key="1">
    <citation type="submission" date="2017-01" db="EMBL/GenBank/DDBJ databases">
        <title>Deconstructing symbiosis and pathogenesis requirements using a combined genomic-metabolomic approach.</title>
        <authorList>
            <person name="Tobias N.J."/>
            <person name="Wolff H."/>
            <person name="Djahanschiri B."/>
            <person name="Ebersberger I."/>
            <person name="Bode H.B."/>
        </authorList>
    </citation>
    <scope>NUCLEOTIDE SEQUENCE [LARGE SCALE GENOMIC DNA]</scope>
    <source>
        <strain evidence="5 6">DSM 4764</strain>
    </source>
</reference>
<dbReference type="Gene3D" id="2.30.38.10">
    <property type="entry name" value="Luciferase, Domain 3"/>
    <property type="match status" value="2"/>
</dbReference>
<dbReference type="NCBIfam" id="TIGR01733">
    <property type="entry name" value="AA-adenyl-dom"/>
    <property type="match status" value="3"/>
</dbReference>
<dbReference type="NCBIfam" id="NF003417">
    <property type="entry name" value="PRK04813.1"/>
    <property type="match status" value="4"/>
</dbReference>
<feature type="domain" description="Carrier" evidence="4">
    <location>
        <begin position="3530"/>
        <end position="3605"/>
    </location>
</feature>
<dbReference type="Pfam" id="PF13193">
    <property type="entry name" value="AMP-binding_C"/>
    <property type="match status" value="2"/>
</dbReference>
<dbReference type="Gene3D" id="1.10.1200.10">
    <property type="entry name" value="ACP-like"/>
    <property type="match status" value="2"/>
</dbReference>
<dbReference type="Gene3D" id="3.40.50.980">
    <property type="match status" value="4"/>
</dbReference>
<keyword evidence="6" id="KW-1185">Reference proteome</keyword>
<protein>
    <submittedName>
        <fullName evidence="5">Peptide synthase</fullName>
    </submittedName>
</protein>
<dbReference type="InterPro" id="IPR042099">
    <property type="entry name" value="ANL_N_sf"/>
</dbReference>
<dbReference type="InterPro" id="IPR001031">
    <property type="entry name" value="Thioesterase"/>
</dbReference>
<dbReference type="GO" id="GO:0005737">
    <property type="term" value="C:cytoplasm"/>
    <property type="evidence" value="ECO:0007669"/>
    <property type="project" value="TreeGrafter"/>
</dbReference>
<dbReference type="InterPro" id="IPR001242">
    <property type="entry name" value="Condensation_dom"/>
</dbReference>
<sequence length="3841" mass="433817">MDNILASPFTHLFWNEWTLDPDSFKYNMVIDQTIHGDLDKDRLGRSLRELINQYPLLKSRLDEENGELYWKPCPDLENPLIIFDNEEKLRQFALSPFDLKQGPLIRFGLFPQAEKQFQLVIVLHHIAVDGESTEEFYHAISDLYNQQPLRHSPLTLEQIAEKFAQSRRKVAILEEHHPEQFWKTCLDGMNASNSLPYLFAPALPAQTLPSQTSPAQIKDEQELTGEYRFSLSLKEWQRLKHSLRHTTPFLIFKTLWAALIAQYSPDKKAHISYPLALTGSESLSVGAQINTAIFPLQLDDSASFASLYQHTLSYTSSLKAAPGLRFSSWPIFQVLRATPVCQLNVALSQAHLKDICLQLEGCEVSYNHRFNNDLANSELVLEYQQQDDQWSFRIRYLLDRFHPTQIAVLGEQFQQLLVNALTEPDKPLRQFPFLSPAQSRMLLEFGQQGKAGEIPATTLYERFQQQAKRHPQRLALIDNQRQLSYAELEQRSNQLAHLIQKRYQQATGQSLSPDTLLPICLNRGVDMVVAMLAIMKAGAAYLPLDPQIPSQRLAYILTDSQSRLAITQQAHQARLREHGQDLTLLALDNPKEDYRDQPDCSPESAAGPRSLAYAIYTSGTTGRPKGTLLEHRGVLTMLGGLHSVLIQDTRCPQRWLQFASLAFDAHVFETFISLCFGHTLVIASEEERHDLDLLIKLIEQYQVEGTILPPTLLKTKPALPAKLQTILVGGESTPQAILDHYTLQGRRLFNAYGPTEASVCATMHRYQGNGDSDRNIGQPFPGIHAYVLDDQLQLVPMGMCGELYLSGPVLAREYLGQPELTAQAFITNPFAQHADDQRLYRTGDQARWLPNGELEYLGRRDFQVKIRGHRVELAEIEQAFIAASGVSQCTAQVRGQDRSHIVVYYVSDITLNEDHLRRTLPLSLPDYMMPSTFVQLETLPMTINGKLDATALPEPDYKQSHHFYRAASTELEHKLQTIWQRILGRDEIGIDDDFFHLGGDSISVIRLISEMRRQQLPCSTKLLHQYRSISKLAEQLVEKKPLSGTSETQMLPAEQGILQGDFPLHPIQHWFFEQAFSHASHWNQAFLIRVPPLMPQKLETAIQALTERHDMLRAGFSAARHQHYWDLTQRAATALEICHYDQLSESEFNHCLDAWQSDFDIVNGPLWRFAYIDGYPDGSARIYCALHHLIVDAVSWRILLDDLKQLYHRDAYHGDVLGPKTASYRQWQAALAEHMPHFESQREFWQQQCVAQYDYRPLLETHHTRQFLWQTLASPASIHLLNVTRGAATFKPNEVLLTALLHTLEHFSGRSNHTLLLEGHGRQLPAIQLDVGRTLGWFTALYPLHFSAHGEKTISLQQVHATLANVPDAGMAYGALRSTLSLPYPAVVFNYLGQLQAHESPEQGSDWQITAEQAGQTVHPGNLDRGLLTLNIWFIGQNLHYRWDGLLSQTQMAQLNQHFQNALVSVIDHIASSSDTTLTGTILTGTILTDTVLPDRDCGVDAALLARLPAGLEPIWVYPANSLQQGFIHHHLSHPHNSIYHFQFILDYAQPIEPRHYRKAWLCAQQKYPILRTGFDWQGTPQQIVFQHAELSWQYHDLSTHSDQEQALAELSHQQNNQPFDLRQPELMRVCLVRLAADRYSLICTSHHIIIDGWSNQILLEYVHRVYQQLHDQQLHDQQRQAGQSPDIDNDTAYLATQRYYASHAEECRNHWQQLGIEHWESTDISLLLNAPDKGASEVQAAVHHTLPDAVALSLQETARNHGLTLNIMLQFAWHKLLHLFSQQTQTIVGITLSGRNHPVSGIENSVGLFINTLPLSMDWEPQLTCLQQLRTLHQRMIDLETYSYQPLAELPFRGEKLFQTLFVYENYPTTELGTMQASLRAAKGDTDYPLNLIAEGDVEQGLRLSLAYKPSCLDAERGNAILEMLSLLLARLPSHLHYPHQRLSALSDERRRQLLEEWAFAASGSETWEPCTLHGLLAKQARLTPQLPALMDDHRTLSYQELDDISSRYAVQLRVLYRHRFQRELEPGELIGLCCKRSIDMIVALLTILKSGAAYVPMDTKSPTERLDYILQDSKMSLVLTEPDLASLFERPNLQRLYLSELAEAAPIDDIGSLLPQVEPDQLAYVIYTSGTTGKPKGTLIEHRGTASMARSLLSRMGLGAAQPGLRFLQFSSLVFDAHLMESFPAFVGGHTLVVASDAQRYDLQELQTLLQKRQMSYAMLPPALLKLKPTLPDSLQWLAIGGEAVSQDVLDHYAAQGRNVFNCYGPTEDSVCATVNPYRYNGATNIGRPLAQNGAYVLDTHLQPLPVGVPGELFLSGIGLSRGYLNQPVLSQEKFIANPYQQHPDHPRLYRTGDIVRWLDDGSLEYLGRNDSQVKIRGHRIELGEIESVLATVAGVDQAVAIIHGKESPRIVCYYTSTRGVEPAEIRQSLTQMLPNYMQPSALIPLPLIPMTINGKLDRRKFPAPAFTDLQQGYSPAETPLQQQCCDIWAELLPSERIGIDDNFFQLGGNSIMAIQLSNRLSQALQRQIPLAALNQHPTVRSLCTFLSSHTEQLDAIPKADLQRSVLSFSQMRLWFIETLMQENNIYHIPLLFSLRADTQMDSFVRSLQAVVCRHQVLRCTFGQNEDLEDSDKGAFFLQAHDEMLQVPRVEVQADAWCDFLHQEIFRIFDLRHEYPIRAKLLQRIEADGQVSHFCLINIHHISFDGWSLNVLLKELAEFYAAELNQRPPALPPLPIQYTDYAVWQQQLLSGDKLEPLKQFWLQQLQNSAQLALPCDYPRPDIFDHQGHTITFSLAPALSHSLRQLARQLGVTLHAVLLTGVNFLLVRYCGQHDIIVGSPIANRSHPQLEPLIGMFVNMLVLRNQIAPDWSVTEQIRQVSANTMTSQQHQDMPFEKLVEFLNLKRDLSRHPLFQVSFSLEQKAHEIDAPFTLQSLVDEYDVAKFDLGFYFEDGHEALSGSLNYATALFAPDTMNGMIKQLQNILMQMVAHPEQGVKNISLYSPEERMALLKPPMERQDPALYRHPLYQGILDWAKQYPNDIALIDAIGQCSYAQLLQSAQRLAAQIHQHPCNQSELIAVQISKGRAQIIAVLAILLAGRAYVPMDISWPQSRCLKIMEQTGAQWVISTKPWATKAYGTLQLAPDGSALHLPAPEPMPLPVPIRCDSLAYVIFTSGSTGTPKGVAIRHDTANNTLMDINRKLNIGRGDTLLALNALCFDLSVYDIFGILGAGGKLVIPDEAQRYQPDVLLSLIHEHHVTLWNAAPALFELLLQEVESRPKLPIVAMDRVLLSGDWVPVNHIPRCRDWLPGCRIFTGGGVTEASVWSILFEVPPGASYSQSIPYGKALANQVFLILDSDLEPVPAQAIGEMYISGIGLAIGYYQDPIRTEERFIQHPISGERMYRTGDLGRWLPDGNIEFLGRADSQVKINGYRVELGEIENTLMAVAGIRQCALVKIRGSSDSLAAYYVSDESVDETDLRQQLAQTLPPYMVPSVLVQLPELPLNSSGKIDRKQLSALHHFAPKQHHYQAPQTEQEQQLCQLWQQKLGLEHVGVNDDFFECGGTSILAIPVCQQMSALLGQSIPVMELFKQRNIRGILGSLEYRLVQPLNKKSTQETLWMIHPAMAGCEVYLDLANTLEGQMHCLGVDNYNLYHRPLITSLHDIARFYLEQMERYQPLTQGPVHILGWSMGGLIALEIAAQLEARGITDIHLYLLDSFYRVSLSSMHPSWRQMLLQELGLEGDAAARALEAGPADDTICQSELSQHLQHSQVTLFKATRQPKLHTQFTQQGMTSAAEAMSASDNHIGQVCQHLSVIPLLCDHHDIIEQQPQIIEGVLEMAD</sequence>
<dbReference type="InterPro" id="IPR036736">
    <property type="entry name" value="ACP-like_sf"/>
</dbReference>
<dbReference type="SMART" id="SM00823">
    <property type="entry name" value="PKS_PP"/>
    <property type="match status" value="2"/>
</dbReference>
<dbReference type="PANTHER" id="PTHR45527:SF1">
    <property type="entry name" value="FATTY ACID SYNTHASE"/>
    <property type="match status" value="1"/>
</dbReference>
<evidence type="ECO:0000313" key="5">
    <source>
        <dbReference type="EMBL" id="OTA20325.1"/>
    </source>
</evidence>
<dbReference type="InterPro" id="IPR025110">
    <property type="entry name" value="AMP-bd_C"/>
</dbReference>
<dbReference type="InterPro" id="IPR023213">
    <property type="entry name" value="CAT-like_dom_sf"/>
</dbReference>
<dbReference type="GO" id="GO:0031177">
    <property type="term" value="F:phosphopantetheine binding"/>
    <property type="evidence" value="ECO:0007669"/>
    <property type="project" value="InterPro"/>
</dbReference>
<dbReference type="Gene3D" id="3.40.50.12780">
    <property type="entry name" value="N-terminal domain of ligase-like"/>
    <property type="match status" value="1"/>
</dbReference>
<dbReference type="InterPro" id="IPR000873">
    <property type="entry name" value="AMP-dep_synth/lig_dom"/>
</dbReference>
<dbReference type="InterPro" id="IPR020806">
    <property type="entry name" value="PKS_PP-bd"/>
</dbReference>
<comment type="cofactor">
    <cofactor evidence="1">
        <name>pantetheine 4'-phosphate</name>
        <dbReference type="ChEBI" id="CHEBI:47942"/>
    </cofactor>
</comment>
<evidence type="ECO:0000256" key="2">
    <source>
        <dbReference type="ARBA" id="ARBA00022450"/>
    </source>
</evidence>
<dbReference type="STRING" id="40578.Xbed_01550"/>
<proteinExistence type="predicted"/>
<evidence type="ECO:0000259" key="4">
    <source>
        <dbReference type="PROSITE" id="PS50075"/>
    </source>
</evidence>
<dbReference type="InterPro" id="IPR020845">
    <property type="entry name" value="AMP-binding_CS"/>
</dbReference>
<comment type="caution">
    <text evidence="5">The sequence shown here is derived from an EMBL/GenBank/DDBJ whole genome shotgun (WGS) entry which is preliminary data.</text>
</comment>
<dbReference type="Pfam" id="PF00550">
    <property type="entry name" value="PP-binding"/>
    <property type="match status" value="3"/>
</dbReference>
<dbReference type="RefSeq" id="WP_167371882.1">
    <property type="nucleotide sequence ID" value="NZ_CAWNHF010000002.1"/>
</dbReference>
<evidence type="ECO:0000256" key="1">
    <source>
        <dbReference type="ARBA" id="ARBA00001957"/>
    </source>
</evidence>
<dbReference type="SUPFAM" id="SSF47336">
    <property type="entry name" value="ACP-like"/>
    <property type="match status" value="3"/>
</dbReference>
<name>A0A1Y2SRF9_9GAMM</name>
<dbReference type="PROSITE" id="PS00012">
    <property type="entry name" value="PHOSPHOPANTETHEINE"/>
    <property type="match status" value="2"/>
</dbReference>
<dbReference type="PANTHER" id="PTHR45527">
    <property type="entry name" value="NONRIBOSOMAL PEPTIDE SYNTHETASE"/>
    <property type="match status" value="1"/>
</dbReference>
<dbReference type="Pfam" id="PF00975">
    <property type="entry name" value="Thioesterase"/>
    <property type="match status" value="1"/>
</dbReference>
<dbReference type="FunFam" id="3.40.50.12780:FF:000012">
    <property type="entry name" value="Non-ribosomal peptide synthetase"/>
    <property type="match status" value="1"/>
</dbReference>
<dbReference type="Pfam" id="PF00501">
    <property type="entry name" value="AMP-binding"/>
    <property type="match status" value="3"/>
</dbReference>
<dbReference type="GO" id="GO:0044550">
    <property type="term" value="P:secondary metabolite biosynthetic process"/>
    <property type="evidence" value="ECO:0007669"/>
    <property type="project" value="TreeGrafter"/>
</dbReference>
<keyword evidence="2" id="KW-0596">Phosphopantetheine</keyword>
<dbReference type="SUPFAM" id="SSF56801">
    <property type="entry name" value="Acetyl-CoA synthetase-like"/>
    <property type="match status" value="3"/>
</dbReference>
<dbReference type="Pfam" id="PF00668">
    <property type="entry name" value="Condensation"/>
    <property type="match status" value="4"/>
</dbReference>
<evidence type="ECO:0000256" key="3">
    <source>
        <dbReference type="ARBA" id="ARBA00022553"/>
    </source>
</evidence>
<dbReference type="PROSITE" id="PS50075">
    <property type="entry name" value="CARRIER"/>
    <property type="match status" value="3"/>
</dbReference>
<dbReference type="Gene3D" id="3.30.300.30">
    <property type="match status" value="3"/>
</dbReference>
<dbReference type="Gene3D" id="3.30.559.30">
    <property type="entry name" value="Nonribosomal peptide synthetase, condensation domain"/>
    <property type="match status" value="4"/>
</dbReference>
<evidence type="ECO:0000313" key="6">
    <source>
        <dbReference type="Proteomes" id="UP000194204"/>
    </source>
</evidence>
<dbReference type="SUPFAM" id="SSF52777">
    <property type="entry name" value="CoA-dependent acyltransferases"/>
    <property type="match status" value="8"/>
</dbReference>
<dbReference type="EMBL" id="MUBK01000010">
    <property type="protein sequence ID" value="OTA20325.1"/>
    <property type="molecule type" value="Genomic_DNA"/>
</dbReference>
<dbReference type="Gene3D" id="3.30.559.10">
    <property type="entry name" value="Chloramphenicol acetyltransferase-like domain"/>
    <property type="match status" value="4"/>
</dbReference>
<accession>A0A1Y2SRF9</accession>
<organism evidence="5 6">
    <name type="scientific">Xenorhabdus beddingii</name>
    <dbReference type="NCBI Taxonomy" id="40578"/>
    <lineage>
        <taxon>Bacteria</taxon>
        <taxon>Pseudomonadati</taxon>
        <taxon>Pseudomonadota</taxon>
        <taxon>Gammaproteobacteria</taxon>
        <taxon>Enterobacterales</taxon>
        <taxon>Morganellaceae</taxon>
        <taxon>Xenorhabdus</taxon>
    </lineage>
</organism>